<feature type="domain" description="Mur ligase central" evidence="5">
    <location>
        <begin position="116"/>
        <end position="314"/>
    </location>
</feature>
<keyword evidence="2" id="KW-0460">Magnesium</keyword>
<dbReference type="InterPro" id="IPR035911">
    <property type="entry name" value="MurE/MurF_N"/>
</dbReference>
<dbReference type="SUPFAM" id="SSF53244">
    <property type="entry name" value="MurD-like peptide ligases, peptide-binding domain"/>
    <property type="match status" value="1"/>
</dbReference>
<keyword evidence="2 6" id="KW-0436">Ligase</keyword>
<feature type="short sequence motif" description="Meso-diaminopimelate recognition motif" evidence="2">
    <location>
        <begin position="410"/>
        <end position="413"/>
    </location>
</feature>
<dbReference type="PANTHER" id="PTHR23135">
    <property type="entry name" value="MUR LIGASE FAMILY MEMBER"/>
    <property type="match status" value="1"/>
</dbReference>
<dbReference type="Proteomes" id="UP000262583">
    <property type="component" value="Chromosome"/>
</dbReference>
<dbReference type="PANTHER" id="PTHR23135:SF4">
    <property type="entry name" value="UDP-N-ACETYLMURAMOYL-L-ALANYL-D-GLUTAMATE--2,6-DIAMINOPIMELATE LIGASE MURE HOMOLOG, CHLOROPLASTIC"/>
    <property type="match status" value="1"/>
</dbReference>
<comment type="subcellular location">
    <subcellularLocation>
        <location evidence="2 3">Cytoplasm</location>
    </subcellularLocation>
</comment>
<gene>
    <name evidence="2" type="primary">murE</name>
    <name evidence="6" type="ORF">BRCON_1946</name>
</gene>
<dbReference type="EMBL" id="CP030759">
    <property type="protein sequence ID" value="AXA36723.1"/>
    <property type="molecule type" value="Genomic_DNA"/>
</dbReference>
<dbReference type="GO" id="GO:0071555">
    <property type="term" value="P:cell wall organization"/>
    <property type="evidence" value="ECO:0007669"/>
    <property type="project" value="UniProtKB-KW"/>
</dbReference>
<sequence length="495" mass="54816">MKLSQLLAVVPEAKVVQGHTDHEITGVIYDPLRVKPGYLYVAINIYTQLDKIEIPDGHDVVDKAIEAGAVAVLLERDVPVPAHITKILAPSSRAALARLAGEFYGHPSRKLKLIGVTGTNGKTTTTHVVESILSEKYRVGLMGTLYFKVAGEIRKSKDTTPEPPDLQEIFLQMVEGNCTHCVMEVSSHGVDLHRVDGLEFEVGAWTNLTQDHLDYHKTMEAYRECKMRFISWPTPEKHVVLNIDDPNFNYFKEAARAKVVTFGIENPADIMARDIEYSVNGTKFTLVTPKGSVQINSRLRGQFNVYNSLTGAGVCYALGEDLETIKRGLEKPIIVAGRFQPVERGQDFVVVVDYAHTPDGLVKVLNAARATKPKRIITVFGCGGDRDATKRPIMGQIAEEMSDLVIVTDDNPRTEDPEVIVQNILAGIRDRSKVEVIHDRYQAIARAIEIAQTGDLVLIAGKGHETTQTLKDRTIEFNDFKVADELVAKRLGQKA</sequence>
<dbReference type="GO" id="GO:0008360">
    <property type="term" value="P:regulation of cell shape"/>
    <property type="evidence" value="ECO:0007669"/>
    <property type="project" value="UniProtKB-KW"/>
</dbReference>
<dbReference type="SUPFAM" id="SSF53623">
    <property type="entry name" value="MurD-like peptide ligases, catalytic domain"/>
    <property type="match status" value="1"/>
</dbReference>
<dbReference type="AlphaFoldDB" id="A0A2Z4Y8G5"/>
<evidence type="ECO:0000313" key="7">
    <source>
        <dbReference type="Proteomes" id="UP000262583"/>
    </source>
</evidence>
<dbReference type="NCBIfam" id="TIGR01085">
    <property type="entry name" value="murE"/>
    <property type="match status" value="1"/>
</dbReference>
<feature type="domain" description="Mur ligase C-terminal" evidence="4">
    <location>
        <begin position="337"/>
        <end position="463"/>
    </location>
</feature>
<dbReference type="GO" id="GO:0009252">
    <property type="term" value="P:peptidoglycan biosynthetic process"/>
    <property type="evidence" value="ECO:0007669"/>
    <property type="project" value="UniProtKB-UniRule"/>
</dbReference>
<proteinExistence type="inferred from homology"/>
<feature type="binding site" evidence="2">
    <location>
        <position position="194"/>
    </location>
    <ligand>
        <name>UDP-N-acetyl-alpha-D-muramoyl-L-alanyl-D-glutamate</name>
        <dbReference type="ChEBI" id="CHEBI:83900"/>
    </ligand>
</feature>
<feature type="binding site" evidence="2">
    <location>
        <position position="461"/>
    </location>
    <ligand>
        <name>meso-2,6-diaminopimelate</name>
        <dbReference type="ChEBI" id="CHEBI:57791"/>
    </ligand>
</feature>
<dbReference type="KEGG" id="schv:BRCON_1946"/>
<dbReference type="GO" id="GO:0051301">
    <property type="term" value="P:cell division"/>
    <property type="evidence" value="ECO:0007669"/>
    <property type="project" value="UniProtKB-KW"/>
</dbReference>
<evidence type="ECO:0000259" key="5">
    <source>
        <dbReference type="Pfam" id="PF08245"/>
    </source>
</evidence>
<comment type="pathway">
    <text evidence="2 3">Cell wall biogenesis; peptidoglycan biosynthesis.</text>
</comment>
<dbReference type="GO" id="GO:0005524">
    <property type="term" value="F:ATP binding"/>
    <property type="evidence" value="ECO:0007669"/>
    <property type="project" value="UniProtKB-UniRule"/>
</dbReference>
<reference evidence="6 7" key="1">
    <citation type="submission" date="2018-05" db="EMBL/GenBank/DDBJ databases">
        <title>A metagenomic window into the 2 km-deep terrestrial subsurface aquifer revealed taxonomically and functionally diverse microbial community comprising novel uncultured bacterial lineages.</title>
        <authorList>
            <person name="Kadnikov V.V."/>
            <person name="Mardanov A.V."/>
            <person name="Beletsky A.V."/>
            <person name="Banks D."/>
            <person name="Pimenov N.V."/>
            <person name="Frank Y.A."/>
            <person name="Karnachuk O.V."/>
            <person name="Ravin N.V."/>
        </authorList>
    </citation>
    <scope>NUCLEOTIDE SEQUENCE [LARGE SCALE GENOMIC DNA]</scope>
    <source>
        <strain evidence="6">BY</strain>
    </source>
</reference>
<keyword evidence="2 3" id="KW-0573">Peptidoglycan synthesis</keyword>
<keyword evidence="2 3" id="KW-0132">Cell division</keyword>
<dbReference type="InterPro" id="IPR036565">
    <property type="entry name" value="Mur-like_cat_sf"/>
</dbReference>
<dbReference type="HAMAP" id="MF_00208">
    <property type="entry name" value="MurE"/>
    <property type="match status" value="1"/>
</dbReference>
<dbReference type="Gene3D" id="3.40.1390.10">
    <property type="entry name" value="MurE/MurF, N-terminal domain"/>
    <property type="match status" value="1"/>
</dbReference>
<keyword evidence="2" id="KW-0547">Nucleotide-binding</keyword>
<evidence type="ECO:0000259" key="4">
    <source>
        <dbReference type="Pfam" id="PF02875"/>
    </source>
</evidence>
<feature type="binding site" evidence="2">
    <location>
        <position position="186"/>
    </location>
    <ligand>
        <name>UDP-N-acetyl-alpha-D-muramoyl-L-alanyl-D-glutamate</name>
        <dbReference type="ChEBI" id="CHEBI:83900"/>
    </ligand>
</feature>
<evidence type="ECO:0000256" key="2">
    <source>
        <dbReference type="HAMAP-Rule" id="MF_00208"/>
    </source>
</evidence>
<evidence type="ECO:0000313" key="6">
    <source>
        <dbReference type="EMBL" id="AXA36723.1"/>
    </source>
</evidence>
<dbReference type="InterPro" id="IPR013221">
    <property type="entry name" value="Mur_ligase_cen"/>
</dbReference>
<dbReference type="GO" id="GO:0008765">
    <property type="term" value="F:UDP-N-acetylmuramoylalanyl-D-glutamate-2,6-diaminopimelate ligase activity"/>
    <property type="evidence" value="ECO:0007669"/>
    <property type="project" value="UniProtKB-UniRule"/>
</dbReference>
<feature type="binding site" evidence="2">
    <location>
        <begin position="410"/>
        <end position="413"/>
    </location>
    <ligand>
        <name>meso-2,6-diaminopimelate</name>
        <dbReference type="ChEBI" id="CHEBI:57791"/>
    </ligand>
</feature>
<dbReference type="InterPro" id="IPR004101">
    <property type="entry name" value="Mur_ligase_C"/>
</dbReference>
<feature type="binding site" evidence="2">
    <location>
        <position position="386"/>
    </location>
    <ligand>
        <name>meso-2,6-diaminopimelate</name>
        <dbReference type="ChEBI" id="CHEBI:57791"/>
    </ligand>
</feature>
<comment type="caution">
    <text evidence="2">Lacks conserved residue(s) required for the propagation of feature annotation.</text>
</comment>
<dbReference type="GO" id="GO:0005737">
    <property type="term" value="C:cytoplasm"/>
    <property type="evidence" value="ECO:0007669"/>
    <property type="project" value="UniProtKB-SubCell"/>
</dbReference>
<evidence type="ECO:0000256" key="1">
    <source>
        <dbReference type="ARBA" id="ARBA00005898"/>
    </source>
</evidence>
<protein>
    <recommendedName>
        <fullName evidence="2">UDP-N-acetylmuramoyl-L-alanyl-D-glutamate--2,6-diaminopimelate ligase</fullName>
        <ecNumber evidence="2">6.3.2.13</ecNumber>
    </recommendedName>
    <alternativeName>
        <fullName evidence="2">Meso-A2pm-adding enzyme</fullName>
    </alternativeName>
    <alternativeName>
        <fullName evidence="2">Meso-diaminopimelate-adding enzyme</fullName>
    </alternativeName>
    <alternativeName>
        <fullName evidence="2">UDP-MurNAc-L-Ala-D-Glu:meso-diaminopimelate ligase</fullName>
    </alternativeName>
    <alternativeName>
        <fullName evidence="2">UDP-MurNAc-tripeptide synthetase</fullName>
    </alternativeName>
    <alternativeName>
        <fullName evidence="2">UDP-N-acetylmuramyl-tripeptide synthetase</fullName>
    </alternativeName>
</protein>
<keyword evidence="2" id="KW-0963">Cytoplasm</keyword>
<comment type="cofactor">
    <cofactor evidence="2">
        <name>Mg(2+)</name>
        <dbReference type="ChEBI" id="CHEBI:18420"/>
    </cofactor>
</comment>
<dbReference type="Gene3D" id="3.90.190.20">
    <property type="entry name" value="Mur ligase, C-terminal domain"/>
    <property type="match status" value="1"/>
</dbReference>
<dbReference type="SUPFAM" id="SSF63418">
    <property type="entry name" value="MurE/MurF N-terminal domain"/>
    <property type="match status" value="1"/>
</dbReference>
<dbReference type="Pfam" id="PF02875">
    <property type="entry name" value="Mur_ligase_C"/>
    <property type="match status" value="1"/>
</dbReference>
<keyword evidence="2 3" id="KW-0961">Cell wall biogenesis/degradation</keyword>
<dbReference type="Gene3D" id="3.40.1190.10">
    <property type="entry name" value="Mur-like, catalytic domain"/>
    <property type="match status" value="1"/>
</dbReference>
<keyword evidence="2 3" id="KW-0133">Cell shape</keyword>
<feature type="binding site" evidence="2">
    <location>
        <begin position="159"/>
        <end position="160"/>
    </location>
    <ligand>
        <name>UDP-N-acetyl-alpha-D-muramoyl-L-alanyl-D-glutamate</name>
        <dbReference type="ChEBI" id="CHEBI:83900"/>
    </ligand>
</feature>
<accession>A0A2Z4Y8G5</accession>
<keyword evidence="2 3" id="KW-0131">Cell cycle</keyword>
<feature type="binding site" evidence="2">
    <location>
        <position position="465"/>
    </location>
    <ligand>
        <name>meso-2,6-diaminopimelate</name>
        <dbReference type="ChEBI" id="CHEBI:57791"/>
    </ligand>
</feature>
<dbReference type="Pfam" id="PF08245">
    <property type="entry name" value="Mur_ligase_M"/>
    <property type="match status" value="1"/>
</dbReference>
<name>A0A2Z4Y8G5_SUMC1</name>
<feature type="binding site" evidence="2">
    <location>
        <begin position="118"/>
        <end position="124"/>
    </location>
    <ligand>
        <name>ATP</name>
        <dbReference type="ChEBI" id="CHEBI:30616"/>
    </ligand>
</feature>
<dbReference type="NCBIfam" id="NF001126">
    <property type="entry name" value="PRK00139.1-4"/>
    <property type="match status" value="1"/>
</dbReference>
<dbReference type="InterPro" id="IPR005761">
    <property type="entry name" value="UDP-N-AcMur-Glu-dNH2Pim_ligase"/>
</dbReference>
<feature type="modified residue" description="N6-carboxylysine" evidence="2">
    <location>
        <position position="226"/>
    </location>
</feature>
<dbReference type="GO" id="GO:0000287">
    <property type="term" value="F:magnesium ion binding"/>
    <property type="evidence" value="ECO:0007669"/>
    <property type="project" value="UniProtKB-UniRule"/>
</dbReference>
<dbReference type="UniPathway" id="UPA00219"/>
<comment type="PTM">
    <text evidence="2">Carboxylation is probably crucial for Mg(2+) binding and, consequently, for the gamma-phosphate positioning of ATP.</text>
</comment>
<dbReference type="InterPro" id="IPR036615">
    <property type="entry name" value="Mur_ligase_C_dom_sf"/>
</dbReference>
<evidence type="ECO:0000256" key="3">
    <source>
        <dbReference type="RuleBase" id="RU004135"/>
    </source>
</evidence>
<dbReference type="NCBIfam" id="NF001124">
    <property type="entry name" value="PRK00139.1-2"/>
    <property type="match status" value="1"/>
</dbReference>
<comment type="similarity">
    <text evidence="1 2">Belongs to the MurCDEF family. MurE subfamily.</text>
</comment>
<dbReference type="EC" id="6.3.2.13" evidence="2"/>
<comment type="function">
    <text evidence="2">Catalyzes the addition of meso-diaminopimelic acid to the nucleotide precursor UDP-N-acetylmuramoyl-L-alanyl-D-glutamate (UMAG) in the biosynthesis of bacterial cell-wall peptidoglycan.</text>
</comment>
<keyword evidence="2" id="KW-0067">ATP-binding</keyword>
<comment type="catalytic activity">
    <reaction evidence="2">
        <text>UDP-N-acetyl-alpha-D-muramoyl-L-alanyl-D-glutamate + meso-2,6-diaminopimelate + ATP = UDP-N-acetyl-alpha-D-muramoyl-L-alanyl-gamma-D-glutamyl-meso-2,6-diaminopimelate + ADP + phosphate + H(+)</text>
        <dbReference type="Rhea" id="RHEA:23676"/>
        <dbReference type="ChEBI" id="CHEBI:15378"/>
        <dbReference type="ChEBI" id="CHEBI:30616"/>
        <dbReference type="ChEBI" id="CHEBI:43474"/>
        <dbReference type="ChEBI" id="CHEBI:57791"/>
        <dbReference type="ChEBI" id="CHEBI:83900"/>
        <dbReference type="ChEBI" id="CHEBI:83905"/>
        <dbReference type="ChEBI" id="CHEBI:456216"/>
        <dbReference type="EC" id="6.3.2.13"/>
    </reaction>
</comment>
<organism evidence="6 7">
    <name type="scientific">Sumerlaea chitinivorans</name>
    <dbReference type="NCBI Taxonomy" id="2250252"/>
    <lineage>
        <taxon>Bacteria</taxon>
        <taxon>Candidatus Sumerlaeota</taxon>
        <taxon>Candidatus Sumerlaeia</taxon>
        <taxon>Candidatus Sumerlaeales</taxon>
        <taxon>Candidatus Sumerlaeaceae</taxon>
        <taxon>Candidatus Sumerlaea</taxon>
    </lineage>
</organism>